<dbReference type="GO" id="GO:0055085">
    <property type="term" value="P:transmembrane transport"/>
    <property type="evidence" value="ECO:0007669"/>
    <property type="project" value="InterPro"/>
</dbReference>
<dbReference type="GO" id="GO:0016020">
    <property type="term" value="C:membrane"/>
    <property type="evidence" value="ECO:0007669"/>
    <property type="project" value="UniProtKB-SubCell"/>
</dbReference>
<evidence type="ECO:0000256" key="4">
    <source>
        <dbReference type="ARBA" id="ARBA00023136"/>
    </source>
</evidence>
<sequence>MAQFLGYERSWLHADVIAGLTVTAYLLPQVMAYATLAGLPAATGLWAAATALIVYAVLGSSRLLSVGPESTTALMTAAVLAPLAAGDGLRYAGLAAALAILVGAICLVGALARLGFLADMLSRPVLVGYMTGIALLMVASQLGKLTGAEVTGKDFVRLVRSFVHAFNEIHWLTVGLAVGVLVLLFGIARWAPKVPGPLLSVLAATAVVFVLRLKDRGIEVVGGIPTGWPTVGLPSVAPSDVVALILPALGIAIVAFSDNMLTARAFASRDSHDVDANAELRALSAANVLTGLTHGFPVSCSASRTVVASASGGKTQMYSLVVVVLVLAAAVLGRGVLEHFPTAALGALVVYAAVKMIDVAEYRRLAKFRRSEFVLAVATAAAVLVLGVLYGVLAAVGLSILDLLRRVAHAHDSVLGFVPGFPACTTSRTIRTRRPCRGLSYIATTRRCASPTRRISGGARWPLSTTTQSRSSGSSSMRRPMSRWT</sequence>
<evidence type="ECO:0000313" key="8">
    <source>
        <dbReference type="EMBL" id="GFG50300.1"/>
    </source>
</evidence>
<dbReference type="InterPro" id="IPR001902">
    <property type="entry name" value="SLC26A/SulP_fam"/>
</dbReference>
<protein>
    <submittedName>
        <fullName evidence="8">Sodium-independent anion transporter</fullName>
    </submittedName>
</protein>
<dbReference type="Proteomes" id="UP000465302">
    <property type="component" value="Unassembled WGS sequence"/>
</dbReference>
<evidence type="ECO:0000259" key="7">
    <source>
        <dbReference type="Pfam" id="PF00916"/>
    </source>
</evidence>
<feature type="transmembrane region" description="Helical" evidence="6">
    <location>
        <begin position="373"/>
        <end position="401"/>
    </location>
</feature>
<proteinExistence type="predicted"/>
<dbReference type="PANTHER" id="PTHR11814">
    <property type="entry name" value="SULFATE TRANSPORTER"/>
    <property type="match status" value="1"/>
</dbReference>
<dbReference type="Pfam" id="PF00916">
    <property type="entry name" value="Sulfate_transp"/>
    <property type="match status" value="1"/>
</dbReference>
<dbReference type="InterPro" id="IPR011547">
    <property type="entry name" value="SLC26A/SulP_dom"/>
</dbReference>
<evidence type="ECO:0000256" key="2">
    <source>
        <dbReference type="ARBA" id="ARBA00022692"/>
    </source>
</evidence>
<feature type="transmembrane region" description="Helical" evidence="6">
    <location>
        <begin position="194"/>
        <end position="213"/>
    </location>
</feature>
<evidence type="ECO:0000256" key="6">
    <source>
        <dbReference type="SAM" id="Phobius"/>
    </source>
</evidence>
<feature type="transmembrane region" description="Helical" evidence="6">
    <location>
        <begin position="233"/>
        <end position="256"/>
    </location>
</feature>
<reference evidence="8 9" key="1">
    <citation type="journal article" date="2019" name="Emerg. Microbes Infect.">
        <title>Comprehensive subspecies identification of 175 nontuberculous mycobacteria species based on 7547 genomic profiles.</title>
        <authorList>
            <person name="Matsumoto Y."/>
            <person name="Kinjo T."/>
            <person name="Motooka D."/>
            <person name="Nabeya D."/>
            <person name="Jung N."/>
            <person name="Uechi K."/>
            <person name="Horii T."/>
            <person name="Iida T."/>
            <person name="Fujita J."/>
            <person name="Nakamura S."/>
        </authorList>
    </citation>
    <scope>NUCLEOTIDE SEQUENCE [LARGE SCALE GENOMIC DNA]</scope>
    <source>
        <strain evidence="8 9">JCM 6377</strain>
    </source>
</reference>
<dbReference type="AlphaFoldDB" id="A0A7I9VY98"/>
<evidence type="ECO:0000256" key="1">
    <source>
        <dbReference type="ARBA" id="ARBA00004141"/>
    </source>
</evidence>
<name>A0A7I9VY98_MYCAG</name>
<comment type="caution">
    <text evidence="8">The sequence shown here is derived from an EMBL/GenBank/DDBJ whole genome shotgun (WGS) entry which is preliminary data.</text>
</comment>
<feature type="transmembrane region" description="Helical" evidence="6">
    <location>
        <begin position="37"/>
        <end position="58"/>
    </location>
</feature>
<feature type="compositionally biased region" description="Low complexity" evidence="5">
    <location>
        <begin position="464"/>
        <end position="485"/>
    </location>
</feature>
<keyword evidence="3 6" id="KW-1133">Transmembrane helix</keyword>
<feature type="transmembrane region" description="Helical" evidence="6">
    <location>
        <begin position="91"/>
        <end position="112"/>
    </location>
</feature>
<gene>
    <name evidence="8" type="ORF">MAGR_17410</name>
</gene>
<feature type="transmembrane region" description="Helical" evidence="6">
    <location>
        <begin position="169"/>
        <end position="187"/>
    </location>
</feature>
<feature type="transmembrane region" description="Helical" evidence="6">
    <location>
        <begin position="317"/>
        <end position="337"/>
    </location>
</feature>
<feature type="transmembrane region" description="Helical" evidence="6">
    <location>
        <begin position="124"/>
        <end position="143"/>
    </location>
</feature>
<accession>A0A7I9VY98</accession>
<evidence type="ECO:0000256" key="3">
    <source>
        <dbReference type="ARBA" id="ARBA00022989"/>
    </source>
</evidence>
<organism evidence="8 9">
    <name type="scientific">Mycolicibacterium agri</name>
    <name type="common">Mycobacterium agri</name>
    <dbReference type="NCBI Taxonomy" id="36811"/>
    <lineage>
        <taxon>Bacteria</taxon>
        <taxon>Bacillati</taxon>
        <taxon>Actinomycetota</taxon>
        <taxon>Actinomycetes</taxon>
        <taxon>Mycobacteriales</taxon>
        <taxon>Mycobacteriaceae</taxon>
        <taxon>Mycolicibacterium</taxon>
    </lineage>
</organism>
<comment type="subcellular location">
    <subcellularLocation>
        <location evidence="1">Membrane</location>
        <topology evidence="1">Multi-pass membrane protein</topology>
    </subcellularLocation>
</comment>
<evidence type="ECO:0000256" key="5">
    <source>
        <dbReference type="SAM" id="MobiDB-lite"/>
    </source>
</evidence>
<feature type="region of interest" description="Disordered" evidence="5">
    <location>
        <begin position="453"/>
        <end position="485"/>
    </location>
</feature>
<feature type="domain" description="SLC26A/SulP transporter" evidence="7">
    <location>
        <begin position="12"/>
        <end position="379"/>
    </location>
</feature>
<feature type="transmembrane region" description="Helical" evidence="6">
    <location>
        <begin position="343"/>
        <end position="361"/>
    </location>
</feature>
<dbReference type="EMBL" id="BLKS01000001">
    <property type="protein sequence ID" value="GFG50300.1"/>
    <property type="molecule type" value="Genomic_DNA"/>
</dbReference>
<evidence type="ECO:0000313" key="9">
    <source>
        <dbReference type="Proteomes" id="UP000465302"/>
    </source>
</evidence>
<feature type="transmembrane region" description="Helical" evidence="6">
    <location>
        <begin position="65"/>
        <end position="85"/>
    </location>
</feature>
<keyword evidence="4 6" id="KW-0472">Membrane</keyword>
<keyword evidence="2 6" id="KW-0812">Transmembrane</keyword>